<reference evidence="12 13" key="1">
    <citation type="submission" date="2013-12" db="EMBL/GenBank/DDBJ databases">
        <title>Draft genome of the parsitic nematode Ancylostoma duodenale.</title>
        <authorList>
            <person name="Mitreva M."/>
        </authorList>
    </citation>
    <scope>NUCLEOTIDE SEQUENCE [LARGE SCALE GENOMIC DNA]</scope>
    <source>
        <strain evidence="12 13">Zhejiang</strain>
    </source>
</reference>
<keyword evidence="4" id="KW-0496">Mitochondrion</keyword>
<evidence type="ECO:0000256" key="1">
    <source>
        <dbReference type="ARBA" id="ARBA00004294"/>
    </source>
</evidence>
<dbReference type="EC" id="3.1.3.16" evidence="3"/>
<dbReference type="PANTHER" id="PTHR20935">
    <property type="entry name" value="PHOSPHOGLYCERATE MUTASE-RELATED"/>
    <property type="match status" value="1"/>
</dbReference>
<dbReference type="EMBL" id="KN726897">
    <property type="protein sequence ID" value="KIH66952.1"/>
    <property type="molecule type" value="Genomic_DNA"/>
</dbReference>
<proteinExistence type="inferred from homology"/>
<evidence type="ECO:0000256" key="6">
    <source>
        <dbReference type="ARBA" id="ARBA00039765"/>
    </source>
</evidence>
<comment type="similarity">
    <text evidence="2">Belongs to the phosphoglycerate mutase family. BPG-dependent PGAM subfamily.</text>
</comment>
<feature type="binding site" evidence="11">
    <location>
        <position position="142"/>
    </location>
    <ligand>
        <name>substrate</name>
    </ligand>
</feature>
<keyword evidence="4" id="KW-0472">Membrane</keyword>
<evidence type="ECO:0000256" key="2">
    <source>
        <dbReference type="ARBA" id="ARBA00006717"/>
    </source>
</evidence>
<keyword evidence="5" id="KW-0378">Hydrolase</keyword>
<keyword evidence="4" id="KW-1000">Mitochondrion outer membrane</keyword>
<evidence type="ECO:0000256" key="9">
    <source>
        <dbReference type="ARBA" id="ARBA00047761"/>
    </source>
</evidence>
<dbReference type="GO" id="GO:0090141">
    <property type="term" value="P:positive regulation of mitochondrial fission"/>
    <property type="evidence" value="ECO:0007669"/>
    <property type="project" value="TreeGrafter"/>
</dbReference>
<comment type="subcellular location">
    <subcellularLocation>
        <location evidence="1">Mitochondrion outer membrane</location>
    </subcellularLocation>
</comment>
<dbReference type="SUPFAM" id="SSF53254">
    <property type="entry name" value="Phosphoglycerate mutase-like"/>
    <property type="match status" value="1"/>
</dbReference>
<gene>
    <name evidence="12" type="ORF">ANCDUO_02719</name>
</gene>
<dbReference type="OrthoDB" id="2118094at2759"/>
<comment type="catalytic activity">
    <reaction evidence="10">
        <text>O-phospho-L-threonyl-[protein] + H2O = L-threonyl-[protein] + phosphate</text>
        <dbReference type="Rhea" id="RHEA:47004"/>
        <dbReference type="Rhea" id="RHEA-COMP:11060"/>
        <dbReference type="Rhea" id="RHEA-COMP:11605"/>
        <dbReference type="ChEBI" id="CHEBI:15377"/>
        <dbReference type="ChEBI" id="CHEBI:30013"/>
        <dbReference type="ChEBI" id="CHEBI:43474"/>
        <dbReference type="ChEBI" id="CHEBI:61977"/>
        <dbReference type="EC" id="3.1.3.16"/>
    </reaction>
</comment>
<protein>
    <recommendedName>
        <fullName evidence="6">Serine/threonine-protein phosphatase PGAM5, mitochondrial</fullName>
        <ecNumber evidence="3">3.1.3.16</ecNumber>
    </recommendedName>
    <alternativeName>
        <fullName evidence="8">Phosphoglycerate mutase family member 5 homolog</fullName>
    </alternativeName>
    <alternativeName>
        <fullName evidence="7">Serine/threonine-protein phosphatase Pgam5, mitochondrial</fullName>
    </alternativeName>
</protein>
<accession>A0A0C2DVR4</accession>
<dbReference type="Pfam" id="PF00300">
    <property type="entry name" value="His_Phos_1"/>
    <property type="match status" value="1"/>
</dbReference>
<evidence type="ECO:0000256" key="10">
    <source>
        <dbReference type="ARBA" id="ARBA00048336"/>
    </source>
</evidence>
<dbReference type="Proteomes" id="UP000054047">
    <property type="component" value="Unassembled WGS sequence"/>
</dbReference>
<dbReference type="GO" id="GO:0005741">
    <property type="term" value="C:mitochondrial outer membrane"/>
    <property type="evidence" value="ECO:0007669"/>
    <property type="project" value="UniProtKB-SubCell"/>
</dbReference>
<sequence>MVLLRNAFKVAACVSGCALAAKLQDDVALRKVHALTGGEQKNFDEHFPRGKWDDNWDFRSPEFLLNTKKYSEASDEEKKKMKEDVKSKATRNIILIRHGQYHLDSDTKNLTPLGREQAALLGKRLAESGMKFDSLVMSTMARATETAEIILEHMPSLKRSTCSLIEEGPPYPPVPAVDHWKPQYSEFFAEGARIESAFRRHIHRAPPSQKEDSFEIFVCHANDGLPSMISVVGMDVPFRV</sequence>
<evidence type="ECO:0000256" key="8">
    <source>
        <dbReference type="ARBA" id="ARBA00042520"/>
    </source>
</evidence>
<dbReference type="Gene3D" id="3.40.50.1240">
    <property type="entry name" value="Phosphoglycerate mutase-like"/>
    <property type="match status" value="1"/>
</dbReference>
<dbReference type="InterPro" id="IPR051021">
    <property type="entry name" value="Mito_Ser/Thr_phosphatase"/>
</dbReference>
<dbReference type="GO" id="GO:0004722">
    <property type="term" value="F:protein serine/threonine phosphatase activity"/>
    <property type="evidence" value="ECO:0007669"/>
    <property type="project" value="UniProtKB-EC"/>
</dbReference>
<name>A0A0C2DVR4_9BILA</name>
<evidence type="ECO:0000313" key="13">
    <source>
        <dbReference type="Proteomes" id="UP000054047"/>
    </source>
</evidence>
<keyword evidence="13" id="KW-1185">Reference proteome</keyword>
<evidence type="ECO:0000313" key="12">
    <source>
        <dbReference type="EMBL" id="KIH66952.1"/>
    </source>
</evidence>
<evidence type="ECO:0000256" key="5">
    <source>
        <dbReference type="ARBA" id="ARBA00022801"/>
    </source>
</evidence>
<dbReference type="PANTHER" id="PTHR20935:SF0">
    <property type="entry name" value="SERINE_THREONINE-PROTEIN PHOSPHATASE PGAM5, MITOCHONDRIAL"/>
    <property type="match status" value="1"/>
</dbReference>
<dbReference type="AlphaFoldDB" id="A0A0C2DVR4"/>
<dbReference type="InterPro" id="IPR029033">
    <property type="entry name" value="His_PPase_superfam"/>
</dbReference>
<dbReference type="InterPro" id="IPR013078">
    <property type="entry name" value="His_Pase_superF_clade-1"/>
</dbReference>
<evidence type="ECO:0000256" key="7">
    <source>
        <dbReference type="ARBA" id="ARBA00040722"/>
    </source>
</evidence>
<evidence type="ECO:0000256" key="4">
    <source>
        <dbReference type="ARBA" id="ARBA00022787"/>
    </source>
</evidence>
<evidence type="ECO:0000256" key="11">
    <source>
        <dbReference type="PIRSR" id="PIRSR613078-2"/>
    </source>
</evidence>
<dbReference type="CDD" id="cd07067">
    <property type="entry name" value="HP_PGM_like"/>
    <property type="match status" value="1"/>
</dbReference>
<organism evidence="12 13">
    <name type="scientific">Ancylostoma duodenale</name>
    <dbReference type="NCBI Taxonomy" id="51022"/>
    <lineage>
        <taxon>Eukaryota</taxon>
        <taxon>Metazoa</taxon>
        <taxon>Ecdysozoa</taxon>
        <taxon>Nematoda</taxon>
        <taxon>Chromadorea</taxon>
        <taxon>Rhabditida</taxon>
        <taxon>Rhabditina</taxon>
        <taxon>Rhabditomorpha</taxon>
        <taxon>Strongyloidea</taxon>
        <taxon>Ancylostomatidae</taxon>
        <taxon>Ancylostomatinae</taxon>
        <taxon>Ancylostoma</taxon>
    </lineage>
</organism>
<comment type="catalytic activity">
    <reaction evidence="9">
        <text>O-phospho-L-seryl-[protein] + H2O = L-seryl-[protein] + phosphate</text>
        <dbReference type="Rhea" id="RHEA:20629"/>
        <dbReference type="Rhea" id="RHEA-COMP:9863"/>
        <dbReference type="Rhea" id="RHEA-COMP:11604"/>
        <dbReference type="ChEBI" id="CHEBI:15377"/>
        <dbReference type="ChEBI" id="CHEBI:29999"/>
        <dbReference type="ChEBI" id="CHEBI:43474"/>
        <dbReference type="ChEBI" id="CHEBI:83421"/>
        <dbReference type="EC" id="3.1.3.16"/>
    </reaction>
</comment>
<evidence type="ECO:0000256" key="3">
    <source>
        <dbReference type="ARBA" id="ARBA00013081"/>
    </source>
</evidence>